<comment type="caution">
    <text evidence="1">The sequence shown here is derived from an EMBL/GenBank/DDBJ whole genome shotgun (WGS) entry which is preliminary data.</text>
</comment>
<evidence type="ECO:0000313" key="2">
    <source>
        <dbReference type="Proteomes" id="UP001143910"/>
    </source>
</evidence>
<dbReference type="Proteomes" id="UP001143910">
    <property type="component" value="Unassembled WGS sequence"/>
</dbReference>
<reference evidence="1" key="1">
    <citation type="submission" date="2022-08" db="EMBL/GenBank/DDBJ databases">
        <title>Genome Sequence of Lecanicillium fungicola.</title>
        <authorList>
            <person name="Buettner E."/>
        </authorList>
    </citation>
    <scope>NUCLEOTIDE SEQUENCE</scope>
    <source>
        <strain evidence="1">Babe33</strain>
    </source>
</reference>
<sequence length="254" mass="28157">MKAFASSLRSAFHAVPNEIRVCLELVQTCHQDLQDLIALRNDHLKLLEAAPASVLKRLNSVIEQADRSLTAARRIVEKCRPEAHHRTKTPLHRQLEWIWSADSEFRCQEPLLTRHHAAVLAELNFLRQLTTWAALEDGSPSRMSHIDAMLVNSGHEISPKASLITATVSRAWTPSSGHGTPPIKTDTRIIEYADFPEPVFPDALAETASNADNVSLASAGQSLTWGTVGRERATSRTAVMSSSHNRDMSLLFKD</sequence>
<gene>
    <name evidence="1" type="ORF">NQ176_g5346</name>
</gene>
<proteinExistence type="predicted"/>
<accession>A0ACC1N9U1</accession>
<protein>
    <submittedName>
        <fullName evidence="1">Uncharacterized protein</fullName>
    </submittedName>
</protein>
<dbReference type="EMBL" id="JANJQO010000668">
    <property type="protein sequence ID" value="KAJ2975745.1"/>
    <property type="molecule type" value="Genomic_DNA"/>
</dbReference>
<evidence type="ECO:0000313" key="1">
    <source>
        <dbReference type="EMBL" id="KAJ2975745.1"/>
    </source>
</evidence>
<name>A0ACC1N9U1_9HYPO</name>
<organism evidence="1 2">
    <name type="scientific">Zarea fungicola</name>
    <dbReference type="NCBI Taxonomy" id="93591"/>
    <lineage>
        <taxon>Eukaryota</taxon>
        <taxon>Fungi</taxon>
        <taxon>Dikarya</taxon>
        <taxon>Ascomycota</taxon>
        <taxon>Pezizomycotina</taxon>
        <taxon>Sordariomycetes</taxon>
        <taxon>Hypocreomycetidae</taxon>
        <taxon>Hypocreales</taxon>
        <taxon>Cordycipitaceae</taxon>
        <taxon>Zarea</taxon>
    </lineage>
</organism>
<keyword evidence="2" id="KW-1185">Reference proteome</keyword>